<feature type="signal peptide" evidence="2">
    <location>
        <begin position="1"/>
        <end position="27"/>
    </location>
</feature>
<organism evidence="3 4">
    <name type="scientific">Sinorhizobium alkalisoli</name>
    <dbReference type="NCBI Taxonomy" id="1752398"/>
    <lineage>
        <taxon>Bacteria</taxon>
        <taxon>Pseudomonadati</taxon>
        <taxon>Pseudomonadota</taxon>
        <taxon>Alphaproteobacteria</taxon>
        <taxon>Hyphomicrobiales</taxon>
        <taxon>Rhizobiaceae</taxon>
        <taxon>Sinorhizobium/Ensifer group</taxon>
        <taxon>Sinorhizobium</taxon>
    </lineage>
</organism>
<keyword evidence="1" id="KW-0029">Amino-acid transport</keyword>
<proteinExistence type="predicted"/>
<protein>
    <submittedName>
        <fullName evidence="3">Branched-chain amino acid ABC transporter substrate-binding protein</fullName>
    </submittedName>
</protein>
<evidence type="ECO:0000313" key="4">
    <source>
        <dbReference type="Proteomes" id="UP000094342"/>
    </source>
</evidence>
<dbReference type="PANTHER" id="PTHR30483:SF6">
    <property type="entry name" value="PERIPLASMIC BINDING PROTEIN OF ABC TRANSPORTER FOR NATURAL AMINO ACIDS"/>
    <property type="match status" value="1"/>
</dbReference>
<sequence>MPQIRIRRTMSACLLAALLGAAGPVQGEVTVAVTYLRQEQKAPPVLSNLDPIPADLGIAGAKVALADSETTGRFLGHHYRLQVISVEPGGDLAAAAKTALAASPVLLLDAPAESILIVADLPEARDAMIFNVASGERRLRDRDCRANLLHTIAEDAMRADALMQVLRARRWTRTALIVGPRPEDEDFAATLRAAAAKFGVEILAEKAWTFDTDLRRAAGKEVPLFTQDLPDHDVLLIADAADDFARYVADNTWLPRPVAGSDGLSGEGWAPVLEQWGAVQLQNRFEASAKRKMRPRDYAAWTALRAVGEAVTRTNSADPVKLRTYMLSDAFALDGFKGRSLSYRDWNGQLRQPMPVVNARALVELAPLDGYLHQDNDMDTLGLDRAESACRAFGGMR</sequence>
<comment type="caution">
    <text evidence="3">The sequence shown here is derived from an EMBL/GenBank/DDBJ whole genome shotgun (WGS) entry which is preliminary data.</text>
</comment>
<dbReference type="STRING" id="1752398.A8M32_24275"/>
<dbReference type="AlphaFoldDB" id="A0A1E3V700"/>
<accession>A0A1E3V700</accession>
<name>A0A1E3V700_9HYPH</name>
<keyword evidence="4" id="KW-1185">Reference proteome</keyword>
<dbReference type="PANTHER" id="PTHR30483">
    <property type="entry name" value="LEUCINE-SPECIFIC-BINDING PROTEIN"/>
    <property type="match status" value="1"/>
</dbReference>
<dbReference type="NCBIfam" id="TIGR03863">
    <property type="entry name" value="PQQ_ABC_bind"/>
    <property type="match status" value="1"/>
</dbReference>
<dbReference type="EMBL" id="LYBW01000064">
    <property type="protein sequence ID" value="ODR88596.1"/>
    <property type="molecule type" value="Genomic_DNA"/>
</dbReference>
<feature type="chain" id="PRO_5009137998" evidence="2">
    <location>
        <begin position="28"/>
        <end position="397"/>
    </location>
</feature>
<dbReference type="InterPro" id="IPR022478">
    <property type="entry name" value="ABC_transptr_sub-bd_PQQ"/>
</dbReference>
<dbReference type="Gene3D" id="3.40.50.2300">
    <property type="match status" value="2"/>
</dbReference>
<gene>
    <name evidence="3" type="ORF">A8M32_24275</name>
</gene>
<dbReference type="RefSeq" id="WP_069460980.1">
    <property type="nucleotide sequence ID" value="NZ_LYBW01000064.1"/>
</dbReference>
<dbReference type="GO" id="GO:0006865">
    <property type="term" value="P:amino acid transport"/>
    <property type="evidence" value="ECO:0007669"/>
    <property type="project" value="UniProtKB-KW"/>
</dbReference>
<evidence type="ECO:0000256" key="1">
    <source>
        <dbReference type="ARBA" id="ARBA00022970"/>
    </source>
</evidence>
<dbReference type="InterPro" id="IPR028082">
    <property type="entry name" value="Peripla_BP_I"/>
</dbReference>
<keyword evidence="2" id="KW-0732">Signal</keyword>
<evidence type="ECO:0000313" key="3">
    <source>
        <dbReference type="EMBL" id="ODR88596.1"/>
    </source>
</evidence>
<dbReference type="Proteomes" id="UP000094342">
    <property type="component" value="Unassembled WGS sequence"/>
</dbReference>
<dbReference type="OrthoDB" id="5341635at2"/>
<evidence type="ECO:0000256" key="2">
    <source>
        <dbReference type="SAM" id="SignalP"/>
    </source>
</evidence>
<dbReference type="InterPro" id="IPR051010">
    <property type="entry name" value="BCAA_transport"/>
</dbReference>
<keyword evidence="1" id="KW-0813">Transport</keyword>
<dbReference type="SUPFAM" id="SSF53822">
    <property type="entry name" value="Periplasmic binding protein-like I"/>
    <property type="match status" value="1"/>
</dbReference>
<reference evidence="4" key="1">
    <citation type="submission" date="2016-05" db="EMBL/GenBank/DDBJ databases">
        <authorList>
            <person name="Li Y."/>
        </authorList>
    </citation>
    <scope>NUCLEOTIDE SEQUENCE [LARGE SCALE GENOMIC DNA]</scope>
    <source>
        <strain evidence="4">YIC4027</strain>
    </source>
</reference>